<feature type="region of interest" description="Disordered" evidence="1">
    <location>
        <begin position="340"/>
        <end position="362"/>
    </location>
</feature>
<name>A0ABN9UC35_9DINO</name>
<dbReference type="EMBL" id="CAUYUJ010015660">
    <property type="protein sequence ID" value="CAK0856737.1"/>
    <property type="molecule type" value="Genomic_DNA"/>
</dbReference>
<comment type="caution">
    <text evidence="2">The sequence shown here is derived from an EMBL/GenBank/DDBJ whole genome shotgun (WGS) entry which is preliminary data.</text>
</comment>
<dbReference type="Proteomes" id="UP001189429">
    <property type="component" value="Unassembled WGS sequence"/>
</dbReference>
<feature type="region of interest" description="Disordered" evidence="1">
    <location>
        <begin position="244"/>
        <end position="289"/>
    </location>
</feature>
<feature type="compositionally biased region" description="Low complexity" evidence="1">
    <location>
        <begin position="268"/>
        <end position="278"/>
    </location>
</feature>
<keyword evidence="3" id="KW-1185">Reference proteome</keyword>
<reference evidence="2" key="1">
    <citation type="submission" date="2023-10" db="EMBL/GenBank/DDBJ databases">
        <authorList>
            <person name="Chen Y."/>
            <person name="Shah S."/>
            <person name="Dougan E. K."/>
            <person name="Thang M."/>
            <person name="Chan C."/>
        </authorList>
    </citation>
    <scope>NUCLEOTIDE SEQUENCE [LARGE SCALE GENOMIC DNA]</scope>
</reference>
<sequence length="405" mass="44435">MDMLHDLRDWGAHWFNGAALQSSDQHAWQEQCVLLVNAMLAQGNHPLRESPRRWFGGPMGKIADDLCGGARRQRALRRRAFRVGPSSFYECGAVESHRDYHHSARAREMQQDQHRAMHFFDGLADLAGQWVPNLAMRDDEHEGRMAHCMEEMSEFLATEPFRALFEDMTPDAAWRMRQRRARELPPSAAGGRAAAALVPATPTMQVEEPITAQSCMPQGATDGLAQLTVRGKTAAAAATVCWPESRRWQRRSPPSLTGSRPWTRARAKASAASASAATSGGGAGAPASPEAQAAGAVRAAARRFLAAGRLHGLRAERTRHEADVAAAVRAAESAVLRQERSRAEAAQRKDQAKREKAQKAREDAQRLLGAAYDGDAARVAEFGLPRVGGWRPRGRLRREGHDGRV</sequence>
<gene>
    <name evidence="2" type="ORF">PCOR1329_LOCUS47027</name>
</gene>
<evidence type="ECO:0000313" key="3">
    <source>
        <dbReference type="Proteomes" id="UP001189429"/>
    </source>
</evidence>
<evidence type="ECO:0000313" key="2">
    <source>
        <dbReference type="EMBL" id="CAK0856737.1"/>
    </source>
</evidence>
<proteinExistence type="predicted"/>
<evidence type="ECO:0000256" key="1">
    <source>
        <dbReference type="SAM" id="MobiDB-lite"/>
    </source>
</evidence>
<organism evidence="2 3">
    <name type="scientific">Prorocentrum cordatum</name>
    <dbReference type="NCBI Taxonomy" id="2364126"/>
    <lineage>
        <taxon>Eukaryota</taxon>
        <taxon>Sar</taxon>
        <taxon>Alveolata</taxon>
        <taxon>Dinophyceae</taxon>
        <taxon>Prorocentrales</taxon>
        <taxon>Prorocentraceae</taxon>
        <taxon>Prorocentrum</taxon>
    </lineage>
</organism>
<accession>A0ABN9UC35</accession>
<protein>
    <submittedName>
        <fullName evidence="2">Uncharacterized protein</fullName>
    </submittedName>
</protein>